<dbReference type="Pfam" id="PF19556">
    <property type="entry name" value="PRTRC_E"/>
    <property type="match status" value="1"/>
</dbReference>
<feature type="domain" description="ParB-related ThiF-related cassette protein E" evidence="2">
    <location>
        <begin position="4"/>
        <end position="175"/>
    </location>
</feature>
<feature type="region of interest" description="Disordered" evidence="1">
    <location>
        <begin position="163"/>
        <end position="226"/>
    </location>
</feature>
<accession>A0ABX4BQU6</accession>
<name>A0ABX4BQU6_FLAFR</name>
<reference evidence="3 4" key="1">
    <citation type="submission" date="2016-11" db="EMBL/GenBank/DDBJ databases">
        <title>Whole genomes of Flavobacteriaceae.</title>
        <authorList>
            <person name="Stine C."/>
            <person name="Li C."/>
            <person name="Tadesse D."/>
        </authorList>
    </citation>
    <scope>NUCLEOTIDE SEQUENCE [LARGE SCALE GENOMIC DNA]</scope>
    <source>
        <strain evidence="3 4">DSM 15937</strain>
    </source>
</reference>
<comment type="caution">
    <text evidence="3">The sequence shown here is derived from an EMBL/GenBank/DDBJ whole genome shotgun (WGS) entry which is preliminary data.</text>
</comment>
<evidence type="ECO:0000313" key="4">
    <source>
        <dbReference type="Proteomes" id="UP000198382"/>
    </source>
</evidence>
<organism evidence="3 4">
    <name type="scientific">Flavobacterium frigidimaris</name>
    <dbReference type="NCBI Taxonomy" id="262320"/>
    <lineage>
        <taxon>Bacteria</taxon>
        <taxon>Pseudomonadati</taxon>
        <taxon>Bacteroidota</taxon>
        <taxon>Flavobacteriia</taxon>
        <taxon>Flavobacteriales</taxon>
        <taxon>Flavobacteriaceae</taxon>
        <taxon>Flavobacterium</taxon>
    </lineage>
</organism>
<gene>
    <name evidence="3" type="ORF">B0A65_12250</name>
</gene>
<evidence type="ECO:0000256" key="1">
    <source>
        <dbReference type="SAM" id="MobiDB-lite"/>
    </source>
</evidence>
<feature type="compositionally biased region" description="Acidic residues" evidence="1">
    <location>
        <begin position="204"/>
        <end position="226"/>
    </location>
</feature>
<keyword evidence="4" id="KW-1185">Reference proteome</keyword>
<dbReference type="NCBIfam" id="TIGR03741">
    <property type="entry name" value="PRTRC_E"/>
    <property type="match status" value="1"/>
</dbReference>
<proteinExistence type="predicted"/>
<dbReference type="EMBL" id="MUGV01000019">
    <property type="protein sequence ID" value="OXA78952.1"/>
    <property type="molecule type" value="Genomic_DNA"/>
</dbReference>
<dbReference type="InterPro" id="IPR022273">
    <property type="entry name" value="PRTRC_protein-E"/>
</dbReference>
<sequence length="226" mass="25733">METTTNFFNQIAQLQIIGDLHITIAKGAENRLIVLVMLQNEACGDNAKHSIPPLNLRGTAEELDSGFFENITTPIESASGLMVDMEGYMKQLEDTKKQSAMEKEKDDKQKKEQEAKDKKFSEAMAKADELEKEGKFREAWMKVPEIHEFPFKAEEIRRRKSELSAKFAPDLFGSTTETAKTEPPREALFPEYANDSSDAQGHETDEEETDAEDMENWEEDPEEQGY</sequence>
<dbReference type="RefSeq" id="WP_074661050.1">
    <property type="nucleotide sequence ID" value="NZ_MUGV01000019.1"/>
</dbReference>
<dbReference type="Proteomes" id="UP000198382">
    <property type="component" value="Unassembled WGS sequence"/>
</dbReference>
<protein>
    <submittedName>
        <fullName evidence="3">Prtrc system protein e</fullName>
    </submittedName>
</protein>
<evidence type="ECO:0000259" key="2">
    <source>
        <dbReference type="Pfam" id="PF19556"/>
    </source>
</evidence>
<evidence type="ECO:0000313" key="3">
    <source>
        <dbReference type="EMBL" id="OXA78952.1"/>
    </source>
</evidence>
<feature type="region of interest" description="Disordered" evidence="1">
    <location>
        <begin position="95"/>
        <end position="123"/>
    </location>
</feature>